<dbReference type="EMBL" id="LAZL01000003">
    <property type="protein sequence ID" value="KMT66494.1"/>
    <property type="molecule type" value="Genomic_DNA"/>
</dbReference>
<dbReference type="InterPro" id="IPR036641">
    <property type="entry name" value="HPT_dom_sf"/>
</dbReference>
<dbReference type="Gene3D" id="1.20.120.160">
    <property type="entry name" value="HPT domain"/>
    <property type="match status" value="1"/>
</dbReference>
<dbReference type="InterPro" id="IPR008207">
    <property type="entry name" value="Sig_transdc_His_kin_Hpt_dom"/>
</dbReference>
<gene>
    <name evidence="4" type="ORF">XM47_02845</name>
</gene>
<dbReference type="AlphaFoldDB" id="A0A0J8GZ22"/>
<protein>
    <recommendedName>
        <fullName evidence="3">HPt domain-containing protein</fullName>
    </recommendedName>
</protein>
<evidence type="ECO:0000256" key="1">
    <source>
        <dbReference type="ARBA" id="ARBA00023012"/>
    </source>
</evidence>
<name>A0A0J8GZ22_9ALTE</name>
<dbReference type="GO" id="GO:0004672">
    <property type="term" value="F:protein kinase activity"/>
    <property type="evidence" value="ECO:0007669"/>
    <property type="project" value="UniProtKB-ARBA"/>
</dbReference>
<organism evidence="4 5">
    <name type="scientific">Catenovulum maritimum</name>
    <dbReference type="NCBI Taxonomy" id="1513271"/>
    <lineage>
        <taxon>Bacteria</taxon>
        <taxon>Pseudomonadati</taxon>
        <taxon>Pseudomonadota</taxon>
        <taxon>Gammaproteobacteria</taxon>
        <taxon>Alteromonadales</taxon>
        <taxon>Alteromonadaceae</taxon>
        <taxon>Catenovulum</taxon>
    </lineage>
</organism>
<dbReference type="Pfam" id="PF01627">
    <property type="entry name" value="Hpt"/>
    <property type="match status" value="1"/>
</dbReference>
<evidence type="ECO:0000256" key="2">
    <source>
        <dbReference type="PROSITE-ProRule" id="PRU00110"/>
    </source>
</evidence>
<evidence type="ECO:0000259" key="3">
    <source>
        <dbReference type="PROSITE" id="PS50894"/>
    </source>
</evidence>
<dbReference type="Proteomes" id="UP000037600">
    <property type="component" value="Unassembled WGS sequence"/>
</dbReference>
<dbReference type="PROSITE" id="PS50894">
    <property type="entry name" value="HPT"/>
    <property type="match status" value="1"/>
</dbReference>
<dbReference type="OrthoDB" id="6313290at2"/>
<reference evidence="4 5" key="1">
    <citation type="submission" date="2015-04" db="EMBL/GenBank/DDBJ databases">
        <title>Draft Genome Sequence of the Novel Agar-Digesting Marine Bacterium Q1.</title>
        <authorList>
            <person name="Li Y."/>
            <person name="Li D."/>
            <person name="Chen G."/>
            <person name="Du Z."/>
        </authorList>
    </citation>
    <scope>NUCLEOTIDE SEQUENCE [LARGE SCALE GENOMIC DNA]</scope>
    <source>
        <strain evidence="4 5">Q1</strain>
    </source>
</reference>
<comment type="caution">
    <text evidence="4">The sequence shown here is derived from an EMBL/GenBank/DDBJ whole genome shotgun (WGS) entry which is preliminary data.</text>
</comment>
<feature type="domain" description="HPt" evidence="3">
    <location>
        <begin position="21"/>
        <end position="118"/>
    </location>
</feature>
<evidence type="ECO:0000313" key="4">
    <source>
        <dbReference type="EMBL" id="KMT66494.1"/>
    </source>
</evidence>
<dbReference type="RefSeq" id="WP_048689386.1">
    <property type="nucleotide sequence ID" value="NZ_KQ130483.1"/>
</dbReference>
<proteinExistence type="predicted"/>
<accession>A0A0J8GZ22</accession>
<keyword evidence="1" id="KW-0902">Two-component regulatory system</keyword>
<keyword evidence="5" id="KW-1185">Reference proteome</keyword>
<feature type="modified residue" description="Phosphohistidine" evidence="2">
    <location>
        <position position="60"/>
    </location>
</feature>
<keyword evidence="2" id="KW-0597">Phosphoprotein</keyword>
<evidence type="ECO:0000313" key="5">
    <source>
        <dbReference type="Proteomes" id="UP000037600"/>
    </source>
</evidence>
<dbReference type="SUPFAM" id="SSF47226">
    <property type="entry name" value="Histidine-containing phosphotransfer domain, HPT domain"/>
    <property type="match status" value="1"/>
</dbReference>
<dbReference type="STRING" id="1513271.XM47_02845"/>
<dbReference type="GO" id="GO:0000160">
    <property type="term" value="P:phosphorelay signal transduction system"/>
    <property type="evidence" value="ECO:0007669"/>
    <property type="project" value="UniProtKB-KW"/>
</dbReference>
<sequence length="123" mass="13749">MTSNEKYLDDTICQKLIYDVGNDLFLQLLKVYIEESQQICQKLISAIVKQDLKACELHAHSLKSSSKTYGAEQLAIVSEQAEQAAKSADTKLLSQLSCEITQLHQATITYALSQVSYSQAQQF</sequence>